<gene>
    <name evidence="1" type="ORF">ACFSUO_10030</name>
</gene>
<organism evidence="1 2">
    <name type="scientific">Lentibacillus juripiscarius</name>
    <dbReference type="NCBI Taxonomy" id="257446"/>
    <lineage>
        <taxon>Bacteria</taxon>
        <taxon>Bacillati</taxon>
        <taxon>Bacillota</taxon>
        <taxon>Bacilli</taxon>
        <taxon>Bacillales</taxon>
        <taxon>Bacillaceae</taxon>
        <taxon>Lentibacillus</taxon>
    </lineage>
</organism>
<dbReference type="EMBL" id="JBHUNA010000021">
    <property type="protein sequence ID" value="MFD2761308.1"/>
    <property type="molecule type" value="Genomic_DNA"/>
</dbReference>
<comment type="caution">
    <text evidence="1">The sequence shown here is derived from an EMBL/GenBank/DDBJ whole genome shotgun (WGS) entry which is preliminary data.</text>
</comment>
<dbReference type="Pfam" id="PF11155">
    <property type="entry name" value="DUF2935"/>
    <property type="match status" value="2"/>
</dbReference>
<proteinExistence type="predicted"/>
<protein>
    <submittedName>
        <fullName evidence="1">DUF2935 domain-containing protein</fullName>
    </submittedName>
</protein>
<accession>A0ABW5V7P0</accession>
<dbReference type="SUPFAM" id="SSF158430">
    <property type="entry name" value="Bacillus cereus metalloprotein-like"/>
    <property type="match status" value="2"/>
</dbReference>
<sequence length="259" mass="29595">MADFLQSASFEHSFWLQILGDHAGLIRDSLFPDEADALHHARKCADTFNQLSEQAPLITPSNAITFTKAAADQLKEFKLTLIRRQLEGNIDTHLTPSFLNHMVNELEEYELLIGYLKQGEAPPVFHELHHHMRWLLDASGHASTIHHQMDQVDKQLKKKSERFPRQFEQFYLKAIDLTGLLRTNIQAFPALERFNHDVAAEMGLFQSFLCELEEMGLLETALSNFSASMVDHTARETCYYLMKLAESANTAVPNCHSLR</sequence>
<dbReference type="InterPro" id="IPR021328">
    <property type="entry name" value="CotB-like"/>
</dbReference>
<dbReference type="Proteomes" id="UP001597502">
    <property type="component" value="Unassembled WGS sequence"/>
</dbReference>
<dbReference type="Gene3D" id="1.20.1260.120">
    <property type="entry name" value="Protein of unknown function DUF2935"/>
    <property type="match status" value="1"/>
</dbReference>
<evidence type="ECO:0000313" key="1">
    <source>
        <dbReference type="EMBL" id="MFD2761308.1"/>
    </source>
</evidence>
<name>A0ABW5V7P0_9BACI</name>
<dbReference type="RefSeq" id="WP_382393679.1">
    <property type="nucleotide sequence ID" value="NZ_JBHUNA010000021.1"/>
</dbReference>
<evidence type="ECO:0000313" key="2">
    <source>
        <dbReference type="Proteomes" id="UP001597502"/>
    </source>
</evidence>
<reference evidence="2" key="1">
    <citation type="journal article" date="2019" name="Int. J. Syst. Evol. Microbiol.">
        <title>The Global Catalogue of Microorganisms (GCM) 10K type strain sequencing project: providing services to taxonomists for standard genome sequencing and annotation.</title>
        <authorList>
            <consortium name="The Broad Institute Genomics Platform"/>
            <consortium name="The Broad Institute Genome Sequencing Center for Infectious Disease"/>
            <person name="Wu L."/>
            <person name="Ma J."/>
        </authorList>
    </citation>
    <scope>NUCLEOTIDE SEQUENCE [LARGE SCALE GENOMIC DNA]</scope>
    <source>
        <strain evidence="2">TISTR 1535</strain>
    </source>
</reference>
<keyword evidence="2" id="KW-1185">Reference proteome</keyword>